<dbReference type="Pfam" id="PF06835">
    <property type="entry name" value="LptC"/>
    <property type="match status" value="1"/>
</dbReference>
<dbReference type="PANTHER" id="PTHR37481:SF1">
    <property type="entry name" value="LIPOPOLYSACCHARIDE EXPORT SYSTEM PROTEIN LPTC"/>
    <property type="match status" value="1"/>
</dbReference>
<dbReference type="PANTHER" id="PTHR37481">
    <property type="entry name" value="LIPOPOLYSACCHARIDE EXPORT SYSTEM PROTEIN LPTC"/>
    <property type="match status" value="1"/>
</dbReference>
<evidence type="ECO:0000256" key="1">
    <source>
        <dbReference type="ARBA" id="ARBA00022475"/>
    </source>
</evidence>
<accession>A0ABU9BR47</accession>
<keyword evidence="1" id="KW-1003">Cell membrane</keyword>
<dbReference type="InterPro" id="IPR052363">
    <property type="entry name" value="LPS_export_LptC"/>
</dbReference>
<dbReference type="NCBIfam" id="TIGR04409">
    <property type="entry name" value="LptC_YrbK"/>
    <property type="match status" value="1"/>
</dbReference>
<reference evidence="7 8" key="1">
    <citation type="submission" date="2024-04" db="EMBL/GenBank/DDBJ databases">
        <title>Novel species of the genus Ideonella isolated from streams.</title>
        <authorList>
            <person name="Lu H."/>
        </authorList>
    </citation>
    <scope>NUCLEOTIDE SEQUENCE [LARGE SCALE GENOMIC DNA]</scope>
    <source>
        <strain evidence="7 8">DXS29W</strain>
    </source>
</reference>
<comment type="caution">
    <text evidence="7">The sequence shown here is derived from an EMBL/GenBank/DDBJ whole genome shotgun (WGS) entry which is preliminary data.</text>
</comment>
<dbReference type="InterPro" id="IPR026265">
    <property type="entry name" value="LptC"/>
</dbReference>
<keyword evidence="2" id="KW-0997">Cell inner membrane</keyword>
<evidence type="ECO:0000256" key="6">
    <source>
        <dbReference type="SAM" id="Phobius"/>
    </source>
</evidence>
<sequence length="242" mass="26411">MTPPKLSAELHLPDLPEVPVAIGAPAQPVLEPNERVRRQQQAWSYRLRHLFGTSLPLLMMALLAGLTWWLARVSPGPAGERPPAAERQDPDYTAQKVALQRFNPEGRLVAQIEGEQVRHYPATDELEVDTVRVSTTGADGRRTLATARQAVAAGDNSRYSLEGGARVVSTGADGHVVEIEGEHLLMLAKERRVRADRPVTVRQGGSALMADGMEFDEATQQVTLRGRVRGLLLPTDLKAAKP</sequence>
<evidence type="ECO:0000256" key="4">
    <source>
        <dbReference type="ARBA" id="ARBA00022989"/>
    </source>
</evidence>
<evidence type="ECO:0000313" key="7">
    <source>
        <dbReference type="EMBL" id="MEK8030973.1"/>
    </source>
</evidence>
<keyword evidence="4 6" id="KW-1133">Transmembrane helix</keyword>
<dbReference type="EMBL" id="JBBUTG010000004">
    <property type="protein sequence ID" value="MEK8030973.1"/>
    <property type="molecule type" value="Genomic_DNA"/>
</dbReference>
<evidence type="ECO:0000256" key="5">
    <source>
        <dbReference type="ARBA" id="ARBA00023136"/>
    </source>
</evidence>
<feature type="transmembrane region" description="Helical" evidence="6">
    <location>
        <begin position="47"/>
        <end position="71"/>
    </location>
</feature>
<name>A0ABU9BR47_9BURK</name>
<keyword evidence="5 6" id="KW-0472">Membrane</keyword>
<evidence type="ECO:0000313" key="8">
    <source>
        <dbReference type="Proteomes" id="UP001371218"/>
    </source>
</evidence>
<dbReference type="Proteomes" id="UP001371218">
    <property type="component" value="Unassembled WGS sequence"/>
</dbReference>
<dbReference type="InterPro" id="IPR010664">
    <property type="entry name" value="LipoPS_assembly_LptC-rel"/>
</dbReference>
<evidence type="ECO:0000256" key="3">
    <source>
        <dbReference type="ARBA" id="ARBA00022692"/>
    </source>
</evidence>
<dbReference type="Gene3D" id="2.60.450.10">
    <property type="entry name" value="Lipopolysaccharide (LPS) transport protein A like domain"/>
    <property type="match status" value="1"/>
</dbReference>
<organism evidence="7 8">
    <name type="scientific">Ideonella lacteola</name>
    <dbReference type="NCBI Taxonomy" id="2984193"/>
    <lineage>
        <taxon>Bacteria</taxon>
        <taxon>Pseudomonadati</taxon>
        <taxon>Pseudomonadota</taxon>
        <taxon>Betaproteobacteria</taxon>
        <taxon>Burkholderiales</taxon>
        <taxon>Sphaerotilaceae</taxon>
        <taxon>Ideonella</taxon>
    </lineage>
</organism>
<keyword evidence="3 6" id="KW-0812">Transmembrane</keyword>
<proteinExistence type="predicted"/>
<gene>
    <name evidence="7" type="primary">lptC</name>
    <name evidence="7" type="ORF">AACH06_09120</name>
</gene>
<dbReference type="RefSeq" id="WP_341425340.1">
    <property type="nucleotide sequence ID" value="NZ_JBBUTG010000004.1"/>
</dbReference>
<evidence type="ECO:0000256" key="2">
    <source>
        <dbReference type="ARBA" id="ARBA00022519"/>
    </source>
</evidence>
<keyword evidence="8" id="KW-1185">Reference proteome</keyword>
<protein>
    <submittedName>
        <fullName evidence="7">LPS export ABC transporter periplasmic protein LptC</fullName>
    </submittedName>
</protein>